<protein>
    <submittedName>
        <fullName evidence="2">Uncharacterized protein</fullName>
    </submittedName>
</protein>
<feature type="region of interest" description="Disordered" evidence="1">
    <location>
        <begin position="35"/>
        <end position="118"/>
    </location>
</feature>
<evidence type="ECO:0000313" key="2">
    <source>
        <dbReference type="EMBL" id="JAE34681.1"/>
    </source>
</evidence>
<sequence>MSAPFLLIGAVEGLPLEPPLGAPPDCLDAEADGAVVHGLHHQHHRHHHARPHRRLQRRRHRARPHPRPRLPPRAPLASGGRGGRRPVGADRGEVGEVDGAGGEGGCYGGRGGEEEDEGARRFSGVHAVAALPCRGCGG</sequence>
<evidence type="ECO:0000256" key="1">
    <source>
        <dbReference type="SAM" id="MobiDB-lite"/>
    </source>
</evidence>
<organism evidence="2">
    <name type="scientific">Arundo donax</name>
    <name type="common">Giant reed</name>
    <name type="synonym">Donax arundinaceus</name>
    <dbReference type="NCBI Taxonomy" id="35708"/>
    <lineage>
        <taxon>Eukaryota</taxon>
        <taxon>Viridiplantae</taxon>
        <taxon>Streptophyta</taxon>
        <taxon>Embryophyta</taxon>
        <taxon>Tracheophyta</taxon>
        <taxon>Spermatophyta</taxon>
        <taxon>Magnoliopsida</taxon>
        <taxon>Liliopsida</taxon>
        <taxon>Poales</taxon>
        <taxon>Poaceae</taxon>
        <taxon>PACMAD clade</taxon>
        <taxon>Arundinoideae</taxon>
        <taxon>Arundineae</taxon>
        <taxon>Arundo</taxon>
    </lineage>
</organism>
<dbReference type="EMBL" id="GBRH01163215">
    <property type="protein sequence ID" value="JAE34681.1"/>
    <property type="molecule type" value="Transcribed_RNA"/>
</dbReference>
<proteinExistence type="predicted"/>
<feature type="compositionally biased region" description="Basic residues" evidence="1">
    <location>
        <begin position="38"/>
        <end position="70"/>
    </location>
</feature>
<accession>A0A0A9HIK0</accession>
<dbReference type="AlphaFoldDB" id="A0A0A9HIK0"/>
<reference evidence="2" key="2">
    <citation type="journal article" date="2015" name="Data Brief">
        <title>Shoot transcriptome of the giant reed, Arundo donax.</title>
        <authorList>
            <person name="Barrero R.A."/>
            <person name="Guerrero F.D."/>
            <person name="Moolhuijzen P."/>
            <person name="Goolsby J.A."/>
            <person name="Tidwell J."/>
            <person name="Bellgard S.E."/>
            <person name="Bellgard M.I."/>
        </authorList>
    </citation>
    <scope>NUCLEOTIDE SEQUENCE</scope>
    <source>
        <tissue evidence="2">Shoot tissue taken approximately 20 cm above the soil surface</tissue>
    </source>
</reference>
<reference evidence="2" key="1">
    <citation type="submission" date="2014-09" db="EMBL/GenBank/DDBJ databases">
        <authorList>
            <person name="Magalhaes I.L.F."/>
            <person name="Oliveira U."/>
            <person name="Santos F.R."/>
            <person name="Vidigal T.H.D.A."/>
            <person name="Brescovit A.D."/>
            <person name="Santos A.J."/>
        </authorList>
    </citation>
    <scope>NUCLEOTIDE SEQUENCE</scope>
    <source>
        <tissue evidence="2">Shoot tissue taken approximately 20 cm above the soil surface</tissue>
    </source>
</reference>
<feature type="compositionally biased region" description="Gly residues" evidence="1">
    <location>
        <begin position="98"/>
        <end position="110"/>
    </location>
</feature>
<name>A0A0A9HIK0_ARUDO</name>